<comment type="caution">
    <text evidence="2">The sequence shown here is derived from an EMBL/GenBank/DDBJ whole genome shotgun (WGS) entry which is preliminary data.</text>
</comment>
<proteinExistence type="predicted"/>
<accession>A0ABP3Q5F2</accession>
<dbReference type="RefSeq" id="WP_343895386.1">
    <property type="nucleotide sequence ID" value="NZ_BAAAFZ010000028.1"/>
</dbReference>
<feature type="region of interest" description="Disordered" evidence="1">
    <location>
        <begin position="47"/>
        <end position="111"/>
    </location>
</feature>
<sequence>MDAIIPERLEVAPMRNGRGFHGYSAWARAKIASRAEVVGGKRIWVDSHPDRDVHTSGEMRSATMPAGLTGVSTRIDAGRPGCSNVPLKPAALRGARFGGNEADTMRQPTPE</sequence>
<reference evidence="3" key="1">
    <citation type="journal article" date="2019" name="Int. J. Syst. Evol. Microbiol.">
        <title>The Global Catalogue of Microorganisms (GCM) 10K type strain sequencing project: providing services to taxonomists for standard genome sequencing and annotation.</title>
        <authorList>
            <consortium name="The Broad Institute Genomics Platform"/>
            <consortium name="The Broad Institute Genome Sequencing Center for Infectious Disease"/>
            <person name="Wu L."/>
            <person name="Ma J."/>
        </authorList>
    </citation>
    <scope>NUCLEOTIDE SEQUENCE [LARGE SCALE GENOMIC DNA]</scope>
    <source>
        <strain evidence="3">JCM 9933</strain>
    </source>
</reference>
<evidence type="ECO:0000256" key="1">
    <source>
        <dbReference type="SAM" id="MobiDB-lite"/>
    </source>
</evidence>
<name>A0ABP3Q5F2_9PROT</name>
<evidence type="ECO:0000313" key="3">
    <source>
        <dbReference type="Proteomes" id="UP001501588"/>
    </source>
</evidence>
<evidence type="ECO:0000313" key="2">
    <source>
        <dbReference type="EMBL" id="GAA0583530.1"/>
    </source>
</evidence>
<dbReference type="EMBL" id="BAAAFZ010000028">
    <property type="protein sequence ID" value="GAA0583530.1"/>
    <property type="molecule type" value="Genomic_DNA"/>
</dbReference>
<protein>
    <submittedName>
        <fullName evidence="2">Uncharacterized protein</fullName>
    </submittedName>
</protein>
<keyword evidence="3" id="KW-1185">Reference proteome</keyword>
<dbReference type="Proteomes" id="UP001501588">
    <property type="component" value="Unassembled WGS sequence"/>
</dbReference>
<organism evidence="2 3">
    <name type="scientific">Craurococcus roseus</name>
    <dbReference type="NCBI Taxonomy" id="77585"/>
    <lineage>
        <taxon>Bacteria</taxon>
        <taxon>Pseudomonadati</taxon>
        <taxon>Pseudomonadota</taxon>
        <taxon>Alphaproteobacteria</taxon>
        <taxon>Acetobacterales</taxon>
        <taxon>Acetobacteraceae</taxon>
        <taxon>Craurococcus</taxon>
    </lineage>
</organism>
<feature type="compositionally biased region" description="Basic and acidic residues" evidence="1">
    <location>
        <begin position="47"/>
        <end position="57"/>
    </location>
</feature>
<gene>
    <name evidence="2" type="ORF">GCM10009416_22450</name>
</gene>